<dbReference type="Gene3D" id="1.10.357.10">
    <property type="entry name" value="Tetracycline Repressor, domain 2"/>
    <property type="match status" value="1"/>
</dbReference>
<evidence type="ECO:0000256" key="4">
    <source>
        <dbReference type="PROSITE-ProRule" id="PRU00335"/>
    </source>
</evidence>
<dbReference type="Pfam" id="PF00440">
    <property type="entry name" value="TetR_N"/>
    <property type="match status" value="1"/>
</dbReference>
<dbReference type="SUPFAM" id="SSF46689">
    <property type="entry name" value="Homeodomain-like"/>
    <property type="match status" value="1"/>
</dbReference>
<evidence type="ECO:0000259" key="5">
    <source>
        <dbReference type="PROSITE" id="PS50977"/>
    </source>
</evidence>
<reference evidence="6 7" key="1">
    <citation type="submission" date="2023-07" db="EMBL/GenBank/DDBJ databases">
        <authorList>
            <person name="Girao M."/>
            <person name="Carvalho M.F."/>
        </authorList>
    </citation>
    <scope>NUCLEOTIDE SEQUENCE [LARGE SCALE GENOMIC DNA]</scope>
    <source>
        <strain evidence="6 7">YIM65754</strain>
    </source>
</reference>
<feature type="domain" description="HTH tetR-type" evidence="5">
    <location>
        <begin position="12"/>
        <end position="72"/>
    </location>
</feature>
<dbReference type="EMBL" id="JAUTXY010000008">
    <property type="protein sequence ID" value="MEE2059353.1"/>
    <property type="molecule type" value="Genomic_DNA"/>
</dbReference>
<evidence type="ECO:0000313" key="7">
    <source>
        <dbReference type="Proteomes" id="UP001336020"/>
    </source>
</evidence>
<protein>
    <submittedName>
        <fullName evidence="6">TetR/AcrR family transcriptional regulator</fullName>
    </submittedName>
</protein>
<dbReference type="RefSeq" id="WP_330134601.1">
    <property type="nucleotide sequence ID" value="NZ_JAUTXY010000008.1"/>
</dbReference>
<dbReference type="InterPro" id="IPR001647">
    <property type="entry name" value="HTH_TetR"/>
</dbReference>
<keyword evidence="1" id="KW-0805">Transcription regulation</keyword>
<dbReference type="InterPro" id="IPR009057">
    <property type="entry name" value="Homeodomain-like_sf"/>
</dbReference>
<organism evidence="6 7">
    <name type="scientific">Rhodococcus artemisiae</name>
    <dbReference type="NCBI Taxonomy" id="714159"/>
    <lineage>
        <taxon>Bacteria</taxon>
        <taxon>Bacillati</taxon>
        <taxon>Actinomycetota</taxon>
        <taxon>Actinomycetes</taxon>
        <taxon>Mycobacteriales</taxon>
        <taxon>Nocardiaceae</taxon>
        <taxon>Rhodococcus</taxon>
    </lineage>
</organism>
<evidence type="ECO:0000256" key="1">
    <source>
        <dbReference type="ARBA" id="ARBA00023015"/>
    </source>
</evidence>
<evidence type="ECO:0000256" key="3">
    <source>
        <dbReference type="ARBA" id="ARBA00023163"/>
    </source>
</evidence>
<dbReference type="InterPro" id="IPR050109">
    <property type="entry name" value="HTH-type_TetR-like_transc_reg"/>
</dbReference>
<dbReference type="PANTHER" id="PTHR30055">
    <property type="entry name" value="HTH-TYPE TRANSCRIPTIONAL REGULATOR RUTR"/>
    <property type="match status" value="1"/>
</dbReference>
<dbReference type="PROSITE" id="PS50977">
    <property type="entry name" value="HTH_TETR_2"/>
    <property type="match status" value="1"/>
</dbReference>
<gene>
    <name evidence="6" type="ORF">Q7514_17685</name>
</gene>
<proteinExistence type="predicted"/>
<name>A0ABU7LCT5_9NOCA</name>
<comment type="caution">
    <text evidence="6">The sequence shown here is derived from an EMBL/GenBank/DDBJ whole genome shotgun (WGS) entry which is preliminary data.</text>
</comment>
<dbReference type="Proteomes" id="UP001336020">
    <property type="component" value="Unassembled WGS sequence"/>
</dbReference>
<keyword evidence="2 4" id="KW-0238">DNA-binding</keyword>
<accession>A0ABU7LCT5</accession>
<keyword evidence="7" id="KW-1185">Reference proteome</keyword>
<evidence type="ECO:0000313" key="6">
    <source>
        <dbReference type="EMBL" id="MEE2059353.1"/>
    </source>
</evidence>
<dbReference type="PANTHER" id="PTHR30055:SF234">
    <property type="entry name" value="HTH-TYPE TRANSCRIPTIONAL REGULATOR BETI"/>
    <property type="match status" value="1"/>
</dbReference>
<keyword evidence="3" id="KW-0804">Transcription</keyword>
<feature type="DNA-binding region" description="H-T-H motif" evidence="4">
    <location>
        <begin position="35"/>
        <end position="54"/>
    </location>
</feature>
<evidence type="ECO:0000256" key="2">
    <source>
        <dbReference type="ARBA" id="ARBA00023125"/>
    </source>
</evidence>
<sequence length="216" mass="23732">MTMSRGRYNSGERTRIRLIEAAEKLFARRGYDGVTLADIRKAAGQHNSSVIGYYFGTKDGLLGAVADHRFPAVDAERGALVRRFVQDGHGLSTREALWAVAEPLANTVCRNNHYVAMLYRLLDEGRLAEHVAAAMSTSNGYLVDRTLRTSAGHLPPDVVDQRLDLVYESIVRALSRCDAMRRPPAHAELSALVDAWEAALVAPLSEETEAARAART</sequence>